<protein>
    <submittedName>
        <fullName evidence="2">GerMN domain-containing protein</fullName>
    </submittedName>
</protein>
<evidence type="ECO:0000313" key="2">
    <source>
        <dbReference type="EMBL" id="GAA0722002.1"/>
    </source>
</evidence>
<accession>A0ABN1IV73</accession>
<gene>
    <name evidence="2" type="ORF">GCM10008905_13040</name>
</gene>
<feature type="domain" description="GerMN" evidence="1">
    <location>
        <begin position="245"/>
        <end position="334"/>
    </location>
</feature>
<sequence length="355" mass="40265">MKKIKHLFMIFLIPILLITGCGKGKDKGNTEPPKSSDGNNVTYAIKDFYPFKENIKMKYKGIGNEYAGKTIFTDYIKDDRIQIRVITGGTTSAQVLEVKDGELRLITSKGEFYHRENIIAAENKDYEILLKEPLAKGTTWTLPNGSKRFISSLEKEIETPAGKFKAMEVTTENTEHTSYDYYVLNKGFVQSIYKAKDMEVITTLESIEENQPVVQTVKFYYPNYAEDKIYFVKKTLNFKTNEDIKSILEKNFKETPNENLNKLLGGNATINKVYLDSASNTVKIDFSDNFVKEMNAGSGLEMAILKCITNTLGDYFNVDKAMITIGGKPYSSGHIYMKENETVKIELGDAIEFKK</sequence>
<dbReference type="Proteomes" id="UP001500339">
    <property type="component" value="Unassembled WGS sequence"/>
</dbReference>
<reference evidence="2 3" key="1">
    <citation type="journal article" date="2019" name="Int. J. Syst. Evol. Microbiol.">
        <title>The Global Catalogue of Microorganisms (GCM) 10K type strain sequencing project: providing services to taxonomists for standard genome sequencing and annotation.</title>
        <authorList>
            <consortium name="The Broad Institute Genomics Platform"/>
            <consortium name="The Broad Institute Genome Sequencing Center for Infectious Disease"/>
            <person name="Wu L."/>
            <person name="Ma J."/>
        </authorList>
    </citation>
    <scope>NUCLEOTIDE SEQUENCE [LARGE SCALE GENOMIC DNA]</scope>
    <source>
        <strain evidence="2 3">JCM 1405</strain>
    </source>
</reference>
<dbReference type="SMART" id="SM00909">
    <property type="entry name" value="Germane"/>
    <property type="match status" value="1"/>
</dbReference>
<name>A0ABN1IV73_9CLOT</name>
<dbReference type="PROSITE" id="PS51257">
    <property type="entry name" value="PROKAR_LIPOPROTEIN"/>
    <property type="match status" value="1"/>
</dbReference>
<keyword evidence="3" id="KW-1185">Reference proteome</keyword>
<organism evidence="2 3">
    <name type="scientific">Clostridium malenominatum</name>
    <dbReference type="NCBI Taxonomy" id="1539"/>
    <lineage>
        <taxon>Bacteria</taxon>
        <taxon>Bacillati</taxon>
        <taxon>Bacillota</taxon>
        <taxon>Clostridia</taxon>
        <taxon>Eubacteriales</taxon>
        <taxon>Clostridiaceae</taxon>
        <taxon>Clostridium</taxon>
    </lineage>
</organism>
<dbReference type="Pfam" id="PF10646">
    <property type="entry name" value="Germane"/>
    <property type="match status" value="1"/>
</dbReference>
<evidence type="ECO:0000259" key="1">
    <source>
        <dbReference type="SMART" id="SM00909"/>
    </source>
</evidence>
<dbReference type="EMBL" id="BAAACF010000001">
    <property type="protein sequence ID" value="GAA0722002.1"/>
    <property type="molecule type" value="Genomic_DNA"/>
</dbReference>
<dbReference type="InterPro" id="IPR019606">
    <property type="entry name" value="GerMN"/>
</dbReference>
<proteinExistence type="predicted"/>
<evidence type="ECO:0000313" key="3">
    <source>
        <dbReference type="Proteomes" id="UP001500339"/>
    </source>
</evidence>
<comment type="caution">
    <text evidence="2">The sequence shown here is derived from an EMBL/GenBank/DDBJ whole genome shotgun (WGS) entry which is preliminary data.</text>
</comment>
<dbReference type="RefSeq" id="WP_343767991.1">
    <property type="nucleotide sequence ID" value="NZ_BAAACF010000001.1"/>
</dbReference>